<organism evidence="8">
    <name type="scientific">Schizophyllum commune (strain H4-8 / FGSC 9210)</name>
    <name type="common">Split gill fungus</name>
    <dbReference type="NCBI Taxonomy" id="578458"/>
    <lineage>
        <taxon>Eukaryota</taxon>
        <taxon>Fungi</taxon>
        <taxon>Dikarya</taxon>
        <taxon>Basidiomycota</taxon>
        <taxon>Agaricomycotina</taxon>
        <taxon>Agaricomycetes</taxon>
        <taxon>Agaricomycetidae</taxon>
        <taxon>Agaricales</taxon>
        <taxon>Schizophyllaceae</taxon>
        <taxon>Schizophyllum</taxon>
    </lineage>
</organism>
<dbReference type="Proteomes" id="UP000007431">
    <property type="component" value="Unassembled WGS sequence"/>
</dbReference>
<proteinExistence type="predicted"/>
<keyword evidence="1" id="KW-0479">Metal-binding</keyword>
<keyword evidence="2 4" id="KW-0863">Zinc-finger</keyword>
<evidence type="ECO:0000256" key="3">
    <source>
        <dbReference type="ARBA" id="ARBA00022833"/>
    </source>
</evidence>
<dbReference type="Pfam" id="PF13920">
    <property type="entry name" value="zf-C3HC4_3"/>
    <property type="match status" value="1"/>
</dbReference>
<accession>D8Q6A9</accession>
<dbReference type="GO" id="GO:0033768">
    <property type="term" value="C:SUMO-targeted ubiquitin ligase complex"/>
    <property type="evidence" value="ECO:0007669"/>
    <property type="project" value="TreeGrafter"/>
</dbReference>
<feature type="region of interest" description="Disordered" evidence="5">
    <location>
        <begin position="78"/>
        <end position="127"/>
    </location>
</feature>
<dbReference type="InterPro" id="IPR017907">
    <property type="entry name" value="Znf_RING_CS"/>
</dbReference>
<dbReference type="GO" id="GO:0061630">
    <property type="term" value="F:ubiquitin protein ligase activity"/>
    <property type="evidence" value="ECO:0007669"/>
    <property type="project" value="InterPro"/>
</dbReference>
<reference evidence="7 8" key="1">
    <citation type="journal article" date="2010" name="Nat. Biotechnol.">
        <title>Genome sequence of the model mushroom Schizophyllum commune.</title>
        <authorList>
            <person name="Ohm R.A."/>
            <person name="de Jong J.F."/>
            <person name="Lugones L.G."/>
            <person name="Aerts A."/>
            <person name="Kothe E."/>
            <person name="Stajich J.E."/>
            <person name="de Vries R.P."/>
            <person name="Record E."/>
            <person name="Levasseur A."/>
            <person name="Baker S.E."/>
            <person name="Bartholomew K.A."/>
            <person name="Coutinho P.M."/>
            <person name="Erdmann S."/>
            <person name="Fowler T.J."/>
            <person name="Gathman A.C."/>
            <person name="Lombard V."/>
            <person name="Henrissat B."/>
            <person name="Knabe N."/>
            <person name="Kuees U."/>
            <person name="Lilly W.W."/>
            <person name="Lindquist E."/>
            <person name="Lucas S."/>
            <person name="Magnuson J.K."/>
            <person name="Piumi F."/>
            <person name="Raudaskoski M."/>
            <person name="Salamov A."/>
            <person name="Schmutz J."/>
            <person name="Schwarze F.W.M.R."/>
            <person name="vanKuyk P.A."/>
            <person name="Horton J.S."/>
            <person name="Grigoriev I.V."/>
            <person name="Woesten H.A.B."/>
        </authorList>
    </citation>
    <scope>NUCLEOTIDE SEQUENCE [LARGE SCALE GENOMIC DNA]</scope>
    <source>
        <strain evidence="8">H4-8 / FGSC 9210</strain>
    </source>
</reference>
<dbReference type="GO" id="GO:0140082">
    <property type="term" value="F:SUMO-ubiquitin ligase activity"/>
    <property type="evidence" value="ECO:0007669"/>
    <property type="project" value="TreeGrafter"/>
</dbReference>
<dbReference type="InterPro" id="IPR013083">
    <property type="entry name" value="Znf_RING/FYVE/PHD"/>
</dbReference>
<dbReference type="SUPFAM" id="SSF57850">
    <property type="entry name" value="RING/U-box"/>
    <property type="match status" value="1"/>
</dbReference>
<evidence type="ECO:0000256" key="1">
    <source>
        <dbReference type="ARBA" id="ARBA00022723"/>
    </source>
</evidence>
<dbReference type="GO" id="GO:0008270">
    <property type="term" value="F:zinc ion binding"/>
    <property type="evidence" value="ECO:0007669"/>
    <property type="project" value="UniProtKB-KW"/>
</dbReference>
<keyword evidence="3" id="KW-0862">Zinc</keyword>
<dbReference type="InParanoid" id="D8Q6A9"/>
<sequence length="224" mass="26152">MTGACYCAICDDYFYDNEDRNLHIQQSIKHPYCAPCDRRFLNLNVYRKHLQYSRIHNYCTLCEMEFRTPAGLRCHYEKAPPHNDDSDDEAELDEDEEYEEGWEDRVGLDLYPEEPYPEEDADGGDKSWMDFDEDDLLDFDSDDEEEEEVDDEIGEDEATVSKFACPMCKEAPELACLTRCGHLYCATCIHQAFKRDNKCPTCREEGQASQLRKVYLTTETDADY</sequence>
<dbReference type="GO" id="GO:0032183">
    <property type="term" value="F:SUMO binding"/>
    <property type="evidence" value="ECO:0007669"/>
    <property type="project" value="TreeGrafter"/>
</dbReference>
<dbReference type="PANTHER" id="PTHR47094:SF1">
    <property type="entry name" value="RING-TYPE E3 UBIQUITIN TRANSFERASE"/>
    <property type="match status" value="1"/>
</dbReference>
<dbReference type="InterPro" id="IPR049627">
    <property type="entry name" value="SLX8"/>
</dbReference>
<protein>
    <recommendedName>
        <fullName evidence="6">RING-type domain-containing protein</fullName>
    </recommendedName>
</protein>
<feature type="compositionally biased region" description="Acidic residues" evidence="5">
    <location>
        <begin position="85"/>
        <end position="102"/>
    </location>
</feature>
<dbReference type="OrthoDB" id="6270329at2759"/>
<evidence type="ECO:0000313" key="7">
    <source>
        <dbReference type="EMBL" id="EFI96202.1"/>
    </source>
</evidence>
<evidence type="ECO:0000256" key="2">
    <source>
        <dbReference type="ARBA" id="ARBA00022771"/>
    </source>
</evidence>
<dbReference type="VEuPathDB" id="FungiDB:SCHCODRAFT_02506598"/>
<keyword evidence="8" id="KW-1185">Reference proteome</keyword>
<feature type="domain" description="RING-type" evidence="6">
    <location>
        <begin position="165"/>
        <end position="203"/>
    </location>
</feature>
<dbReference type="PROSITE" id="PS50089">
    <property type="entry name" value="ZF_RING_2"/>
    <property type="match status" value="1"/>
</dbReference>
<dbReference type="KEGG" id="scm:SCHCO_02506598"/>
<dbReference type="AlphaFoldDB" id="D8Q6A9"/>
<dbReference type="eggNOG" id="ENOG502RBIS">
    <property type="taxonomic scope" value="Eukaryota"/>
</dbReference>
<dbReference type="EMBL" id="GL377307">
    <property type="protein sequence ID" value="EFI96202.1"/>
    <property type="molecule type" value="Genomic_DNA"/>
</dbReference>
<dbReference type="PROSITE" id="PS00518">
    <property type="entry name" value="ZF_RING_1"/>
    <property type="match status" value="1"/>
</dbReference>
<dbReference type="InterPro" id="IPR001841">
    <property type="entry name" value="Znf_RING"/>
</dbReference>
<dbReference type="GeneID" id="9592626"/>
<dbReference type="HOGENOM" id="CLU_1038506_0_0_1"/>
<dbReference type="RefSeq" id="XP_003031105.1">
    <property type="nucleotide sequence ID" value="XM_003031059.1"/>
</dbReference>
<feature type="compositionally biased region" description="Acidic residues" evidence="5">
    <location>
        <begin position="111"/>
        <end position="122"/>
    </location>
</feature>
<evidence type="ECO:0000313" key="8">
    <source>
        <dbReference type="Proteomes" id="UP000007431"/>
    </source>
</evidence>
<dbReference type="OMA" id="DESYNGW"/>
<dbReference type="STRING" id="578458.D8Q6A9"/>
<dbReference type="GO" id="GO:0006511">
    <property type="term" value="P:ubiquitin-dependent protein catabolic process"/>
    <property type="evidence" value="ECO:0007669"/>
    <property type="project" value="TreeGrafter"/>
</dbReference>
<name>D8Q6A9_SCHCM</name>
<evidence type="ECO:0000256" key="5">
    <source>
        <dbReference type="SAM" id="MobiDB-lite"/>
    </source>
</evidence>
<evidence type="ECO:0000259" key="6">
    <source>
        <dbReference type="PROSITE" id="PS50089"/>
    </source>
</evidence>
<dbReference type="PANTHER" id="PTHR47094">
    <property type="entry name" value="ELFLESS, ISOFORM B"/>
    <property type="match status" value="1"/>
</dbReference>
<gene>
    <name evidence="7" type="ORF">SCHCODRAFT_235646</name>
</gene>
<dbReference type="SMART" id="SM00184">
    <property type="entry name" value="RING"/>
    <property type="match status" value="2"/>
</dbReference>
<evidence type="ECO:0000256" key="4">
    <source>
        <dbReference type="PROSITE-ProRule" id="PRU00175"/>
    </source>
</evidence>
<dbReference type="Gene3D" id="3.30.40.10">
    <property type="entry name" value="Zinc/RING finger domain, C3HC4 (zinc finger)"/>
    <property type="match status" value="1"/>
</dbReference>